<dbReference type="PROSITE" id="PS52035">
    <property type="entry name" value="PEPTIDASE_M14"/>
    <property type="match status" value="1"/>
</dbReference>
<dbReference type="SUPFAM" id="SSF53187">
    <property type="entry name" value="Zn-dependent exopeptidases"/>
    <property type="match status" value="1"/>
</dbReference>
<dbReference type="WBParaSite" id="ASIM_0001740601-mRNA-1">
    <property type="protein sequence ID" value="ASIM_0001740601-mRNA-1"/>
    <property type="gene ID" value="ASIM_0001740601"/>
</dbReference>
<evidence type="ECO:0000313" key="14">
    <source>
        <dbReference type="WBParaSite" id="ASIM_0001740601-mRNA-1"/>
    </source>
</evidence>
<evidence type="ECO:0000256" key="8">
    <source>
        <dbReference type="ARBA" id="ARBA00022833"/>
    </source>
</evidence>
<reference evidence="12 13" key="2">
    <citation type="submission" date="2018-11" db="EMBL/GenBank/DDBJ databases">
        <authorList>
            <consortium name="Pathogen Informatics"/>
        </authorList>
    </citation>
    <scope>NUCLEOTIDE SEQUENCE [LARGE SCALE GENOMIC DNA]</scope>
</reference>
<keyword evidence="5" id="KW-0479">Metal-binding</keyword>
<dbReference type="GO" id="GO:0006508">
    <property type="term" value="P:proteolysis"/>
    <property type="evidence" value="ECO:0007669"/>
    <property type="project" value="UniProtKB-KW"/>
</dbReference>
<evidence type="ECO:0000256" key="9">
    <source>
        <dbReference type="ARBA" id="ARBA00023049"/>
    </source>
</evidence>
<evidence type="ECO:0000256" key="2">
    <source>
        <dbReference type="ARBA" id="ARBA00005988"/>
    </source>
</evidence>
<keyword evidence="6" id="KW-0732">Signal</keyword>
<dbReference type="OrthoDB" id="3626597at2759"/>
<evidence type="ECO:0000313" key="13">
    <source>
        <dbReference type="Proteomes" id="UP000267096"/>
    </source>
</evidence>
<dbReference type="Gene3D" id="3.40.630.10">
    <property type="entry name" value="Zn peptidases"/>
    <property type="match status" value="1"/>
</dbReference>
<dbReference type="SMART" id="SM00631">
    <property type="entry name" value="Zn_pept"/>
    <property type="match status" value="1"/>
</dbReference>
<evidence type="ECO:0000256" key="3">
    <source>
        <dbReference type="ARBA" id="ARBA00022645"/>
    </source>
</evidence>
<dbReference type="PANTHER" id="PTHR11705">
    <property type="entry name" value="PROTEASE FAMILY M14 CARBOXYPEPTIDASE A,B"/>
    <property type="match status" value="1"/>
</dbReference>
<dbReference type="InterPro" id="IPR000834">
    <property type="entry name" value="Peptidase_M14"/>
</dbReference>
<keyword evidence="9" id="KW-0482">Metalloprotease</keyword>
<dbReference type="GO" id="GO:0008270">
    <property type="term" value="F:zinc ion binding"/>
    <property type="evidence" value="ECO:0007669"/>
    <property type="project" value="InterPro"/>
</dbReference>
<keyword evidence="3" id="KW-0121">Carboxypeptidase</keyword>
<keyword evidence="7" id="KW-0378">Hydrolase</keyword>
<evidence type="ECO:0000256" key="6">
    <source>
        <dbReference type="ARBA" id="ARBA00022729"/>
    </source>
</evidence>
<comment type="caution">
    <text evidence="10">Lacks conserved residue(s) required for the propagation of feature annotation.</text>
</comment>
<feature type="domain" description="Peptidase M14" evidence="11">
    <location>
        <begin position="96"/>
        <end position="395"/>
    </location>
</feature>
<dbReference type="AlphaFoldDB" id="A0A0M3K8W5"/>
<dbReference type="Proteomes" id="UP000267096">
    <property type="component" value="Unassembled WGS sequence"/>
</dbReference>
<gene>
    <name evidence="12" type="ORF">ASIM_LOCUS16813</name>
</gene>
<organism evidence="14">
    <name type="scientific">Anisakis simplex</name>
    <name type="common">Herring worm</name>
    <dbReference type="NCBI Taxonomy" id="6269"/>
    <lineage>
        <taxon>Eukaryota</taxon>
        <taxon>Metazoa</taxon>
        <taxon>Ecdysozoa</taxon>
        <taxon>Nematoda</taxon>
        <taxon>Chromadorea</taxon>
        <taxon>Rhabditida</taxon>
        <taxon>Spirurina</taxon>
        <taxon>Ascaridomorpha</taxon>
        <taxon>Ascaridoidea</taxon>
        <taxon>Anisakidae</taxon>
        <taxon>Anisakis</taxon>
        <taxon>Anisakis simplex complex</taxon>
    </lineage>
</organism>
<dbReference type="PANTHER" id="PTHR11705:SF143">
    <property type="entry name" value="SLL0236 PROTEIN"/>
    <property type="match status" value="1"/>
</dbReference>
<sequence length="404" mass="45034">MRVYLGNGNFNRVLDGFVGKMTNPNDQILFGSKEGKSLYMGVDARSQRNVLEHLKREGFSHSILRNLIQNDLRESLSSERGRFKCAQEPQNIDTASYHRFEEIECYLTAVQKKYPRSTELIEIGTSFHGRSLTAIKISDGTDNKKIAAFINAGMHADQWISPASAVYAINELTENASKYRDILSQMDVYVMPVNNPDGYRHSWDSMPIWTKTRSGPYHLSCRGVDLNRNWDIDWKDEATATSCLNEYPGPVAFSEPESRALAEFLQDNNDTIRVFIDIHSHGTAVLYPFANTDRMPSNINALKVGAERAAKAMKSVNGTEFAQASVGAWMDEKTGGMAIDYAKQSLNIEHAYAIHLRPARAQPQNGVDVPSLAVNKIRVASQEGWAGVSALLKYVASESNGQKS</sequence>
<comment type="similarity">
    <text evidence="2 10">Belongs to the peptidase M14 family.</text>
</comment>
<comment type="cofactor">
    <cofactor evidence="1">
        <name>Zn(2+)</name>
        <dbReference type="ChEBI" id="CHEBI:29105"/>
    </cofactor>
</comment>
<dbReference type="FunFam" id="3.40.630.10:FF:000084">
    <property type="entry name" value="Carboxypeptidase B2"/>
    <property type="match status" value="1"/>
</dbReference>
<reference evidence="14" key="1">
    <citation type="submission" date="2017-02" db="UniProtKB">
        <authorList>
            <consortium name="WormBaseParasite"/>
        </authorList>
    </citation>
    <scope>IDENTIFICATION</scope>
</reference>
<name>A0A0M3K8W5_ANISI</name>
<evidence type="ECO:0000256" key="7">
    <source>
        <dbReference type="ARBA" id="ARBA00022801"/>
    </source>
</evidence>
<dbReference type="EMBL" id="UYRR01033437">
    <property type="protein sequence ID" value="VDK58768.1"/>
    <property type="molecule type" value="Genomic_DNA"/>
</dbReference>
<evidence type="ECO:0000256" key="10">
    <source>
        <dbReference type="PROSITE-ProRule" id="PRU01379"/>
    </source>
</evidence>
<keyword evidence="4" id="KW-0645">Protease</keyword>
<evidence type="ECO:0000256" key="4">
    <source>
        <dbReference type="ARBA" id="ARBA00022670"/>
    </source>
</evidence>
<evidence type="ECO:0000256" key="5">
    <source>
        <dbReference type="ARBA" id="ARBA00022723"/>
    </source>
</evidence>
<protein>
    <submittedName>
        <fullName evidence="14">Peptidase_M14 domain-containing protein</fullName>
    </submittedName>
</protein>
<dbReference type="GO" id="GO:0004181">
    <property type="term" value="F:metallocarboxypeptidase activity"/>
    <property type="evidence" value="ECO:0007669"/>
    <property type="project" value="InterPro"/>
</dbReference>
<dbReference type="Pfam" id="PF00246">
    <property type="entry name" value="Peptidase_M14"/>
    <property type="match status" value="1"/>
</dbReference>
<dbReference type="PRINTS" id="PR00765">
    <property type="entry name" value="CRBOXYPTASEA"/>
</dbReference>
<dbReference type="GO" id="GO:0005615">
    <property type="term" value="C:extracellular space"/>
    <property type="evidence" value="ECO:0007669"/>
    <property type="project" value="TreeGrafter"/>
</dbReference>
<evidence type="ECO:0000256" key="1">
    <source>
        <dbReference type="ARBA" id="ARBA00001947"/>
    </source>
</evidence>
<evidence type="ECO:0000313" key="12">
    <source>
        <dbReference type="EMBL" id="VDK58768.1"/>
    </source>
</evidence>
<keyword evidence="13" id="KW-1185">Reference proteome</keyword>
<proteinExistence type="inferred from homology"/>
<keyword evidence="8" id="KW-0862">Zinc</keyword>
<evidence type="ECO:0000259" key="11">
    <source>
        <dbReference type="PROSITE" id="PS52035"/>
    </source>
</evidence>
<accession>A0A0M3K8W5</accession>